<evidence type="ECO:0000313" key="1">
    <source>
        <dbReference type="Proteomes" id="UP000887576"/>
    </source>
</evidence>
<dbReference type="Proteomes" id="UP000887576">
    <property type="component" value="Unplaced"/>
</dbReference>
<sequence length="76" mass="9063">MNTIYVNKLENRVYDMFYPFPQVWKAMELFPSSFENLEEAQNLLLEQEAIFKKKMKNKPRRGSVNDENNTSEDNQA</sequence>
<proteinExistence type="predicted"/>
<dbReference type="WBParaSite" id="JU765_v2.g5037.t1">
    <property type="protein sequence ID" value="JU765_v2.g5037.t1"/>
    <property type="gene ID" value="JU765_v2.g5037"/>
</dbReference>
<reference evidence="2" key="1">
    <citation type="submission" date="2022-11" db="UniProtKB">
        <authorList>
            <consortium name="WormBaseParasite"/>
        </authorList>
    </citation>
    <scope>IDENTIFICATION</scope>
</reference>
<organism evidence="1 2">
    <name type="scientific">Panagrolaimus sp. JU765</name>
    <dbReference type="NCBI Taxonomy" id="591449"/>
    <lineage>
        <taxon>Eukaryota</taxon>
        <taxon>Metazoa</taxon>
        <taxon>Ecdysozoa</taxon>
        <taxon>Nematoda</taxon>
        <taxon>Chromadorea</taxon>
        <taxon>Rhabditida</taxon>
        <taxon>Tylenchina</taxon>
        <taxon>Panagrolaimomorpha</taxon>
        <taxon>Panagrolaimoidea</taxon>
        <taxon>Panagrolaimidae</taxon>
        <taxon>Panagrolaimus</taxon>
    </lineage>
</organism>
<evidence type="ECO:0000313" key="2">
    <source>
        <dbReference type="WBParaSite" id="JU765_v2.g5037.t1"/>
    </source>
</evidence>
<name>A0AC34RAC3_9BILA</name>
<protein>
    <submittedName>
        <fullName evidence="2">Uncharacterized protein</fullName>
    </submittedName>
</protein>
<accession>A0AC34RAC3</accession>